<feature type="compositionally biased region" description="Basic and acidic residues" evidence="1">
    <location>
        <begin position="1"/>
        <end position="14"/>
    </location>
</feature>
<evidence type="ECO:0000313" key="2">
    <source>
        <dbReference type="EMBL" id="CAA7399551.1"/>
    </source>
</evidence>
<dbReference type="AlphaFoldDB" id="A0A7I8KPL8"/>
<proteinExistence type="predicted"/>
<reference evidence="2" key="1">
    <citation type="submission" date="2020-02" db="EMBL/GenBank/DDBJ databases">
        <authorList>
            <person name="Scholz U."/>
            <person name="Mascher M."/>
            <person name="Fiebig A."/>
        </authorList>
    </citation>
    <scope>NUCLEOTIDE SEQUENCE</scope>
</reference>
<organism evidence="2 3">
    <name type="scientific">Spirodela intermedia</name>
    <name type="common">Intermediate duckweed</name>
    <dbReference type="NCBI Taxonomy" id="51605"/>
    <lineage>
        <taxon>Eukaryota</taxon>
        <taxon>Viridiplantae</taxon>
        <taxon>Streptophyta</taxon>
        <taxon>Embryophyta</taxon>
        <taxon>Tracheophyta</taxon>
        <taxon>Spermatophyta</taxon>
        <taxon>Magnoliopsida</taxon>
        <taxon>Liliopsida</taxon>
        <taxon>Araceae</taxon>
        <taxon>Lemnoideae</taxon>
        <taxon>Spirodela</taxon>
    </lineage>
</organism>
<keyword evidence="3" id="KW-1185">Reference proteome</keyword>
<feature type="region of interest" description="Disordered" evidence="1">
    <location>
        <begin position="1"/>
        <end position="22"/>
    </location>
</feature>
<accession>A0A7I8KPL8</accession>
<feature type="compositionally biased region" description="Polar residues" evidence="1">
    <location>
        <begin position="203"/>
        <end position="215"/>
    </location>
</feature>
<protein>
    <submittedName>
        <fullName evidence="2">Uncharacterized protein</fullName>
    </submittedName>
</protein>
<dbReference type="Proteomes" id="UP000663760">
    <property type="component" value="Chromosome 7"/>
</dbReference>
<evidence type="ECO:0000313" key="3">
    <source>
        <dbReference type="Proteomes" id="UP000663760"/>
    </source>
</evidence>
<feature type="region of interest" description="Disordered" evidence="1">
    <location>
        <begin position="122"/>
        <end position="215"/>
    </location>
</feature>
<evidence type="ECO:0000256" key="1">
    <source>
        <dbReference type="SAM" id="MobiDB-lite"/>
    </source>
</evidence>
<gene>
    <name evidence="2" type="ORF">SI8410_07010221</name>
</gene>
<dbReference type="EMBL" id="LR746270">
    <property type="protein sequence ID" value="CAA7399551.1"/>
    <property type="molecule type" value="Genomic_DNA"/>
</dbReference>
<name>A0A7I8KPL8_SPIIN</name>
<sequence length="215" mass="23448">MPMPERAKPFEKRRSVTKPVTAVRRQDKRTVFFLPSEPRKKTEAGIPALNLRSQMSPHSATVELFSPSTHSQDPGARWHMDGPGEQAAAWALHLHAGWASAKMVIRTRKTWRICERPRAPTCPSMISSTESSVLAPPPRGSAGRAPSRLPVPMTLTALKGGEGRGGDGNPKTRQPSTGQPGPYQFQPRPRHIPKPGDMPTLAQPAQSLVLTHPSS</sequence>